<proteinExistence type="predicted"/>
<name>A0ABP9U9M2_9DEIO</name>
<sequence>MLTLVLWLEVLTAVVALELLVFPEVVRLVLWGLVVVGACLALISTTELLRGGRS</sequence>
<keyword evidence="1" id="KW-0472">Membrane</keyword>
<keyword evidence="1" id="KW-1133">Transmembrane helix</keyword>
<dbReference type="Proteomes" id="UP001423409">
    <property type="component" value="Unassembled WGS sequence"/>
</dbReference>
<reference evidence="2 3" key="1">
    <citation type="submission" date="2024-02" db="EMBL/GenBank/DDBJ databases">
        <title>Deinococcus caeni NBRC 101312.</title>
        <authorList>
            <person name="Ichikawa N."/>
            <person name="Katano-Makiyama Y."/>
            <person name="Hidaka K."/>
        </authorList>
    </citation>
    <scope>NUCLEOTIDE SEQUENCE [LARGE SCALE GENOMIC DNA]</scope>
    <source>
        <strain evidence="2 3">NBRC 101312</strain>
    </source>
</reference>
<keyword evidence="1" id="KW-0812">Transmembrane</keyword>
<organism evidence="2 3">
    <name type="scientific">Deinococcus caeni</name>
    <dbReference type="NCBI Taxonomy" id="569127"/>
    <lineage>
        <taxon>Bacteria</taxon>
        <taxon>Thermotogati</taxon>
        <taxon>Deinococcota</taxon>
        <taxon>Deinococci</taxon>
        <taxon>Deinococcales</taxon>
        <taxon>Deinococcaceae</taxon>
        <taxon>Deinococcus</taxon>
    </lineage>
</organism>
<comment type="caution">
    <text evidence="2">The sequence shown here is derived from an EMBL/GenBank/DDBJ whole genome shotgun (WGS) entry which is preliminary data.</text>
</comment>
<dbReference type="EMBL" id="BAABQU010000007">
    <property type="protein sequence ID" value="GAA5439233.1"/>
    <property type="molecule type" value="Genomic_DNA"/>
</dbReference>
<feature type="transmembrane region" description="Helical" evidence="1">
    <location>
        <begin position="28"/>
        <end position="49"/>
    </location>
</feature>
<evidence type="ECO:0000313" key="2">
    <source>
        <dbReference type="EMBL" id="GAA5439233.1"/>
    </source>
</evidence>
<keyword evidence="3" id="KW-1185">Reference proteome</keyword>
<protein>
    <submittedName>
        <fullName evidence="2">Uncharacterized protein</fullName>
    </submittedName>
</protein>
<gene>
    <name evidence="2" type="ORF">Dcae01_00732</name>
</gene>
<evidence type="ECO:0000256" key="1">
    <source>
        <dbReference type="SAM" id="Phobius"/>
    </source>
</evidence>
<evidence type="ECO:0000313" key="3">
    <source>
        <dbReference type="Proteomes" id="UP001423409"/>
    </source>
</evidence>
<accession>A0ABP9U9M2</accession>